<evidence type="ECO:0000313" key="3">
    <source>
        <dbReference type="Proteomes" id="UP001310022"/>
    </source>
</evidence>
<name>A0AAN4VVU0_9BACT</name>
<dbReference type="PANTHER" id="PTHR43283:SF7">
    <property type="entry name" value="BETA-LACTAMASE-RELATED DOMAIN-CONTAINING PROTEIN"/>
    <property type="match status" value="1"/>
</dbReference>
<evidence type="ECO:0000313" key="2">
    <source>
        <dbReference type="EMBL" id="GJM59745.1"/>
    </source>
</evidence>
<gene>
    <name evidence="2" type="ORF">PEDI_02970</name>
</gene>
<comment type="caution">
    <text evidence="2">The sequence shown here is derived from an EMBL/GenBank/DDBJ whole genome shotgun (WGS) entry which is preliminary data.</text>
</comment>
<dbReference type="InterPro" id="IPR012338">
    <property type="entry name" value="Beta-lactam/transpept-like"/>
</dbReference>
<keyword evidence="2" id="KW-0378">Hydrolase</keyword>
<organism evidence="2 3">
    <name type="scientific">Persicobacter diffluens</name>
    <dbReference type="NCBI Taxonomy" id="981"/>
    <lineage>
        <taxon>Bacteria</taxon>
        <taxon>Pseudomonadati</taxon>
        <taxon>Bacteroidota</taxon>
        <taxon>Cytophagia</taxon>
        <taxon>Cytophagales</taxon>
        <taxon>Persicobacteraceae</taxon>
        <taxon>Persicobacter</taxon>
    </lineage>
</organism>
<proteinExistence type="predicted"/>
<reference evidence="2 3" key="1">
    <citation type="submission" date="2021-12" db="EMBL/GenBank/DDBJ databases">
        <title>Genome sequencing of bacteria with rrn-lacking chromosome and rrn-plasmid.</title>
        <authorList>
            <person name="Anda M."/>
            <person name="Iwasaki W."/>
        </authorList>
    </citation>
    <scope>NUCLEOTIDE SEQUENCE [LARGE SCALE GENOMIC DNA]</scope>
    <source>
        <strain evidence="2 3">NBRC 15940</strain>
    </source>
</reference>
<dbReference type="PANTHER" id="PTHR43283">
    <property type="entry name" value="BETA-LACTAMASE-RELATED"/>
    <property type="match status" value="1"/>
</dbReference>
<evidence type="ECO:0000259" key="1">
    <source>
        <dbReference type="Pfam" id="PF00144"/>
    </source>
</evidence>
<dbReference type="AlphaFoldDB" id="A0AAN4VVU0"/>
<dbReference type="SUPFAM" id="SSF56601">
    <property type="entry name" value="beta-lactamase/transpeptidase-like"/>
    <property type="match status" value="1"/>
</dbReference>
<sequence>MNRKVIFWASIALLLFYGAWYGYARLPIINGYASKMMCSCVFVSERSPEDILATDLNFSLIKYASPEVDYDRKTVTSTVWGLGAETSVYQEGLGCTLVADSKQPPALEQAISVWPDRPDTLMWPVGDFLGRGKPYPALKKVMDKAFQKEKKTRAVLVTRGDELIWEQYAEGFDENTRLLGWSMTKSITSALIGILVGDGQLDIHAPAPVADWQSDQRKNITLNHLLQMSSGLDWVEDYGDISSATTMLYASSDMGKFASNVPLAHKPGRVWYYSSGTSNILTKIIYETLGDQRAYYQFARKRLFNPCGMRSMVLEPDASGNFVGSSYSFATTRDWARFGLLYLNDGIFNGERILPEGWVDYSRQAAKSADGEYGAQWWLNESLHFLPDCPADVYFADGFQGQRVWVIPSHDLVVVRLGLSSGEDFDFNEFLSGVLKAVAQDN</sequence>
<feature type="domain" description="Beta-lactamase-related" evidence="1">
    <location>
        <begin position="154"/>
        <end position="417"/>
    </location>
</feature>
<dbReference type="InterPro" id="IPR050789">
    <property type="entry name" value="Diverse_Enzym_Activities"/>
</dbReference>
<dbReference type="EMBL" id="BQKE01000001">
    <property type="protein sequence ID" value="GJM59745.1"/>
    <property type="molecule type" value="Genomic_DNA"/>
</dbReference>
<dbReference type="Gene3D" id="3.40.710.10">
    <property type="entry name" value="DD-peptidase/beta-lactamase superfamily"/>
    <property type="match status" value="1"/>
</dbReference>
<keyword evidence="3" id="KW-1185">Reference proteome</keyword>
<dbReference type="RefSeq" id="WP_338235709.1">
    <property type="nucleotide sequence ID" value="NZ_BQKE01000001.1"/>
</dbReference>
<dbReference type="GO" id="GO:0016787">
    <property type="term" value="F:hydrolase activity"/>
    <property type="evidence" value="ECO:0007669"/>
    <property type="project" value="UniProtKB-KW"/>
</dbReference>
<dbReference type="Pfam" id="PF00144">
    <property type="entry name" value="Beta-lactamase"/>
    <property type="match status" value="1"/>
</dbReference>
<dbReference type="InterPro" id="IPR001466">
    <property type="entry name" value="Beta-lactam-related"/>
</dbReference>
<dbReference type="Proteomes" id="UP001310022">
    <property type="component" value="Unassembled WGS sequence"/>
</dbReference>
<accession>A0AAN4VVU0</accession>
<protein>
    <submittedName>
        <fullName evidence="2">Serine hydrolase</fullName>
    </submittedName>
</protein>